<dbReference type="AlphaFoldDB" id="A0A6A5TS87"/>
<keyword evidence="1" id="KW-0732">Signal</keyword>
<feature type="domain" description="Ubiquitin 3 binding protein But2 C-terminal" evidence="2">
    <location>
        <begin position="23"/>
        <end position="167"/>
    </location>
</feature>
<sequence>MYALALVPVLFGLPSLCGLIDRQFPHLIVPVDKSRPNVAINTQKSFDIERDIYTEFLFDVPASSGAFCDLRLTINTEPNRGAPWQIWGPAEPFVFNVSTVSRPINKDKDTWSNHPAIKDWVATYRVYKNGHVEQIGGQYFQCAKGNVSEFIAHPVDLTREGGLKFYELDEPLHGFTYEAFALDTPVKPSQSA</sequence>
<evidence type="ECO:0000256" key="1">
    <source>
        <dbReference type="SAM" id="SignalP"/>
    </source>
</evidence>
<evidence type="ECO:0000313" key="4">
    <source>
        <dbReference type="Proteomes" id="UP000800035"/>
    </source>
</evidence>
<dbReference type="InterPro" id="IPR018620">
    <property type="entry name" value="Ubiquitin3-bd_protein_But2_C"/>
</dbReference>
<dbReference type="OrthoDB" id="4657524at2759"/>
<dbReference type="Pfam" id="PF09792">
    <property type="entry name" value="But2"/>
    <property type="match status" value="1"/>
</dbReference>
<feature type="signal peptide" evidence="1">
    <location>
        <begin position="1"/>
        <end position="18"/>
    </location>
</feature>
<keyword evidence="4" id="KW-1185">Reference proteome</keyword>
<name>A0A6A5TS87_9PLEO</name>
<organism evidence="3 4">
    <name type="scientific">Byssothecium circinans</name>
    <dbReference type="NCBI Taxonomy" id="147558"/>
    <lineage>
        <taxon>Eukaryota</taxon>
        <taxon>Fungi</taxon>
        <taxon>Dikarya</taxon>
        <taxon>Ascomycota</taxon>
        <taxon>Pezizomycotina</taxon>
        <taxon>Dothideomycetes</taxon>
        <taxon>Pleosporomycetidae</taxon>
        <taxon>Pleosporales</taxon>
        <taxon>Massarineae</taxon>
        <taxon>Massarinaceae</taxon>
        <taxon>Byssothecium</taxon>
    </lineage>
</organism>
<gene>
    <name evidence="3" type="ORF">CC80DRAFT_505118</name>
</gene>
<evidence type="ECO:0000259" key="2">
    <source>
        <dbReference type="Pfam" id="PF09792"/>
    </source>
</evidence>
<feature type="chain" id="PRO_5025645551" description="Ubiquitin 3 binding protein But2 C-terminal domain-containing protein" evidence="1">
    <location>
        <begin position="19"/>
        <end position="192"/>
    </location>
</feature>
<evidence type="ECO:0000313" key="3">
    <source>
        <dbReference type="EMBL" id="KAF1955803.1"/>
    </source>
</evidence>
<proteinExistence type="predicted"/>
<dbReference type="Proteomes" id="UP000800035">
    <property type="component" value="Unassembled WGS sequence"/>
</dbReference>
<dbReference type="EMBL" id="ML976993">
    <property type="protein sequence ID" value="KAF1955803.1"/>
    <property type="molecule type" value="Genomic_DNA"/>
</dbReference>
<accession>A0A6A5TS87</accession>
<protein>
    <recommendedName>
        <fullName evidence="2">Ubiquitin 3 binding protein But2 C-terminal domain-containing protein</fullName>
    </recommendedName>
</protein>
<dbReference type="PANTHER" id="PTHR39613:SF1">
    <property type="entry name" value="ANCHORED CELL WALL PROTEIN, PUTATIVE (AFU_ORTHOLOGUE AFUA_4G08960)-RELATED"/>
    <property type="match status" value="1"/>
</dbReference>
<reference evidence="3" key="1">
    <citation type="journal article" date="2020" name="Stud. Mycol.">
        <title>101 Dothideomycetes genomes: a test case for predicting lifestyles and emergence of pathogens.</title>
        <authorList>
            <person name="Haridas S."/>
            <person name="Albert R."/>
            <person name="Binder M."/>
            <person name="Bloem J."/>
            <person name="Labutti K."/>
            <person name="Salamov A."/>
            <person name="Andreopoulos B."/>
            <person name="Baker S."/>
            <person name="Barry K."/>
            <person name="Bills G."/>
            <person name="Bluhm B."/>
            <person name="Cannon C."/>
            <person name="Castanera R."/>
            <person name="Culley D."/>
            <person name="Daum C."/>
            <person name="Ezra D."/>
            <person name="Gonzalez J."/>
            <person name="Henrissat B."/>
            <person name="Kuo A."/>
            <person name="Liang C."/>
            <person name="Lipzen A."/>
            <person name="Lutzoni F."/>
            <person name="Magnuson J."/>
            <person name="Mondo S."/>
            <person name="Nolan M."/>
            <person name="Ohm R."/>
            <person name="Pangilinan J."/>
            <person name="Park H.-J."/>
            <person name="Ramirez L."/>
            <person name="Alfaro M."/>
            <person name="Sun H."/>
            <person name="Tritt A."/>
            <person name="Yoshinaga Y."/>
            <person name="Zwiers L.-H."/>
            <person name="Turgeon B."/>
            <person name="Goodwin S."/>
            <person name="Spatafora J."/>
            <person name="Crous P."/>
            <person name="Grigoriev I."/>
        </authorList>
    </citation>
    <scope>NUCLEOTIDE SEQUENCE</scope>
    <source>
        <strain evidence="3">CBS 675.92</strain>
    </source>
</reference>
<dbReference type="PANTHER" id="PTHR39613">
    <property type="entry name" value="ANCHORED CELL WALL PROTEIN, PUTATIVE (AFU_ORTHOLOGUE AFUA_4G08960)-RELATED"/>
    <property type="match status" value="1"/>
</dbReference>